<dbReference type="GO" id="GO:0015297">
    <property type="term" value="F:antiporter activity"/>
    <property type="evidence" value="ECO:0007669"/>
    <property type="project" value="InterPro"/>
</dbReference>
<dbReference type="InterPro" id="IPR052031">
    <property type="entry name" value="Membrane_Transporter-Flippase"/>
</dbReference>
<evidence type="ECO:0000256" key="7">
    <source>
        <dbReference type="SAM" id="Phobius"/>
    </source>
</evidence>
<dbReference type="AlphaFoldDB" id="A0A7W8HAC8"/>
<feature type="transmembrane region" description="Helical" evidence="7">
    <location>
        <begin position="420"/>
        <end position="437"/>
    </location>
</feature>
<dbReference type="Pfam" id="PF01554">
    <property type="entry name" value="MatE"/>
    <property type="match status" value="2"/>
</dbReference>
<dbReference type="NCBIfam" id="TIGR00797">
    <property type="entry name" value="matE"/>
    <property type="match status" value="1"/>
</dbReference>
<keyword evidence="3" id="KW-1003">Cell membrane</keyword>
<evidence type="ECO:0000256" key="2">
    <source>
        <dbReference type="ARBA" id="ARBA00022448"/>
    </source>
</evidence>
<keyword evidence="9" id="KW-1185">Reference proteome</keyword>
<comment type="subcellular location">
    <subcellularLocation>
        <location evidence="1">Cell membrane</location>
        <topology evidence="1">Multi-pass membrane protein</topology>
    </subcellularLocation>
</comment>
<evidence type="ECO:0000313" key="8">
    <source>
        <dbReference type="EMBL" id="MBB5264348.1"/>
    </source>
</evidence>
<dbReference type="RefSeq" id="WP_243164677.1">
    <property type="nucleotide sequence ID" value="NZ_JACHFW010000004.1"/>
</dbReference>
<keyword evidence="5 7" id="KW-1133">Transmembrane helix</keyword>
<feature type="transmembrane region" description="Helical" evidence="7">
    <location>
        <begin position="357"/>
        <end position="374"/>
    </location>
</feature>
<protein>
    <submittedName>
        <fullName evidence="8">Putative MATE family efflux protein</fullName>
    </submittedName>
</protein>
<feature type="transmembrane region" description="Helical" evidence="7">
    <location>
        <begin position="131"/>
        <end position="151"/>
    </location>
</feature>
<keyword evidence="2" id="KW-0813">Transport</keyword>
<evidence type="ECO:0000256" key="5">
    <source>
        <dbReference type="ARBA" id="ARBA00022989"/>
    </source>
</evidence>
<dbReference type="CDD" id="cd13138">
    <property type="entry name" value="MATE_yoeA_like"/>
    <property type="match status" value="1"/>
</dbReference>
<dbReference type="GO" id="GO:0042910">
    <property type="term" value="F:xenobiotic transmembrane transporter activity"/>
    <property type="evidence" value="ECO:0007669"/>
    <property type="project" value="InterPro"/>
</dbReference>
<proteinExistence type="predicted"/>
<feature type="transmembrane region" description="Helical" evidence="7">
    <location>
        <begin position="395"/>
        <end position="414"/>
    </location>
</feature>
<feature type="transmembrane region" description="Helical" evidence="7">
    <location>
        <begin position="163"/>
        <end position="186"/>
    </location>
</feature>
<dbReference type="InterPro" id="IPR048279">
    <property type="entry name" value="MdtK-like"/>
</dbReference>
<dbReference type="PANTHER" id="PTHR43549:SF3">
    <property type="entry name" value="MULTIDRUG RESISTANCE PROTEIN YPNP-RELATED"/>
    <property type="match status" value="1"/>
</dbReference>
<name>A0A7W8HAC8_9FIRM</name>
<evidence type="ECO:0000256" key="3">
    <source>
        <dbReference type="ARBA" id="ARBA00022475"/>
    </source>
</evidence>
<evidence type="ECO:0000256" key="6">
    <source>
        <dbReference type="ARBA" id="ARBA00023136"/>
    </source>
</evidence>
<feature type="transmembrane region" description="Helical" evidence="7">
    <location>
        <begin position="313"/>
        <end position="337"/>
    </location>
</feature>
<dbReference type="GO" id="GO:0005886">
    <property type="term" value="C:plasma membrane"/>
    <property type="evidence" value="ECO:0007669"/>
    <property type="project" value="UniProtKB-SubCell"/>
</dbReference>
<comment type="caution">
    <text evidence="8">The sequence shown here is derived from an EMBL/GenBank/DDBJ whole genome shotgun (WGS) entry which is preliminary data.</text>
</comment>
<feature type="transmembrane region" description="Helical" evidence="7">
    <location>
        <begin position="192"/>
        <end position="213"/>
    </location>
</feature>
<keyword evidence="6 7" id="KW-0472">Membrane</keyword>
<dbReference type="InterPro" id="IPR002528">
    <property type="entry name" value="MATE_fam"/>
</dbReference>
<organism evidence="8 9">
    <name type="scientific">Catenibacillus scindens</name>
    <dbReference type="NCBI Taxonomy" id="673271"/>
    <lineage>
        <taxon>Bacteria</taxon>
        <taxon>Bacillati</taxon>
        <taxon>Bacillota</taxon>
        <taxon>Clostridia</taxon>
        <taxon>Lachnospirales</taxon>
        <taxon>Lachnospiraceae</taxon>
        <taxon>Catenibacillus</taxon>
    </lineage>
</organism>
<reference evidence="8 9" key="1">
    <citation type="submission" date="2020-08" db="EMBL/GenBank/DDBJ databases">
        <title>Genomic Encyclopedia of Type Strains, Phase IV (KMG-IV): sequencing the most valuable type-strain genomes for metagenomic binning, comparative biology and taxonomic classification.</title>
        <authorList>
            <person name="Goeker M."/>
        </authorList>
    </citation>
    <scope>NUCLEOTIDE SEQUENCE [LARGE SCALE GENOMIC DNA]</scope>
    <source>
        <strain evidence="8 9">DSM 106146</strain>
    </source>
</reference>
<feature type="transmembrane region" description="Helical" evidence="7">
    <location>
        <begin position="92"/>
        <end position="119"/>
    </location>
</feature>
<keyword evidence="4 7" id="KW-0812">Transmembrane</keyword>
<sequence>MTKDMTKGSPIRLMLYFALPLLMGNLLQQTYNMMDAAIVGRFLGAQALASVGSTSSVQFLVLGFCMGMCNGFAVPVARYFGAGDYGRMRQCITHALVLTAGAAVILTASCAILCPQILRILSITDDIYADAYWYLLIIFLGMPFTLLYNLLSCILRAVGDSRTPFVFLAFSAALNIGLDLLCVLVFSWGCAGAAIATITSQAISGILCLVFIFHKFRQLVPTKDDRKLERSTFSMMLGMGVPMGLQFSITAIGSMVMQSANNGLGSVYVSGFTAAARIKQFAMSPFDAIATSVSVFCSQNAGARQGARIRKGFVQGLCIGVLYGICAGIVLILLGRTLSMLFVSADSVEVLDASAKYLRYMGYFFWCLGFLNVARMCTQGLGFSGRAVFSGVTEMIARIFVSFVFVGTYGYTAICCADQTAWIMACLYIVPMCIYCIRKVCRDMGKENDPEEAAV</sequence>
<evidence type="ECO:0000256" key="4">
    <source>
        <dbReference type="ARBA" id="ARBA00022692"/>
    </source>
</evidence>
<feature type="transmembrane region" description="Helical" evidence="7">
    <location>
        <begin position="59"/>
        <end position="80"/>
    </location>
</feature>
<evidence type="ECO:0000256" key="1">
    <source>
        <dbReference type="ARBA" id="ARBA00004651"/>
    </source>
</evidence>
<accession>A0A7W8HAC8</accession>
<dbReference type="PANTHER" id="PTHR43549">
    <property type="entry name" value="MULTIDRUG RESISTANCE PROTEIN YPNP-RELATED"/>
    <property type="match status" value="1"/>
</dbReference>
<dbReference type="Proteomes" id="UP000543642">
    <property type="component" value="Unassembled WGS sequence"/>
</dbReference>
<evidence type="ECO:0000313" key="9">
    <source>
        <dbReference type="Proteomes" id="UP000543642"/>
    </source>
</evidence>
<dbReference type="PIRSF" id="PIRSF006603">
    <property type="entry name" value="DinF"/>
    <property type="match status" value="1"/>
</dbReference>
<dbReference type="EMBL" id="JACHFW010000004">
    <property type="protein sequence ID" value="MBB5264348.1"/>
    <property type="molecule type" value="Genomic_DNA"/>
</dbReference>
<gene>
    <name evidence="8" type="ORF">HNP82_001459</name>
</gene>